<comment type="caution">
    <text evidence="11">The sequence shown here is derived from an EMBL/GenBank/DDBJ whole genome shotgun (WGS) entry which is preliminary data.</text>
</comment>
<feature type="transmembrane region" description="Helical" evidence="9">
    <location>
        <begin position="438"/>
        <end position="455"/>
    </location>
</feature>
<dbReference type="Gene3D" id="3.10.580.10">
    <property type="entry name" value="CBS-domain"/>
    <property type="match status" value="1"/>
</dbReference>
<keyword evidence="7 9" id="KW-0472">Membrane</keyword>
<dbReference type="Gene3D" id="1.10.357.20">
    <property type="entry name" value="SLC41 divalent cation transporters, integral membrane domain"/>
    <property type="match status" value="1"/>
</dbReference>
<evidence type="ECO:0000259" key="10">
    <source>
        <dbReference type="PROSITE" id="PS51371"/>
    </source>
</evidence>
<feature type="transmembrane region" description="Helical" evidence="9">
    <location>
        <begin position="290"/>
        <end position="310"/>
    </location>
</feature>
<dbReference type="NCBIfam" id="TIGR00400">
    <property type="entry name" value="mgtE"/>
    <property type="match status" value="1"/>
</dbReference>
<dbReference type="InterPro" id="IPR006669">
    <property type="entry name" value="MgtE_transporter"/>
</dbReference>
<dbReference type="Pfam" id="PF01769">
    <property type="entry name" value="MgtE"/>
    <property type="match status" value="1"/>
</dbReference>
<dbReference type="Pfam" id="PF00571">
    <property type="entry name" value="CBS"/>
    <property type="match status" value="2"/>
</dbReference>
<comment type="subcellular location">
    <subcellularLocation>
        <location evidence="9">Cell membrane</location>
        <topology evidence="9">Multi-pass membrane protein</topology>
    </subcellularLocation>
    <subcellularLocation>
        <location evidence="1">Membrane</location>
        <topology evidence="1">Multi-pass membrane protein</topology>
    </subcellularLocation>
</comment>
<proteinExistence type="inferred from homology"/>
<comment type="subunit">
    <text evidence="9">Homodimer.</text>
</comment>
<evidence type="ECO:0000256" key="6">
    <source>
        <dbReference type="ARBA" id="ARBA00022989"/>
    </source>
</evidence>
<comment type="function">
    <text evidence="9">Acts as a magnesium transporter.</text>
</comment>
<keyword evidence="3 9" id="KW-0813">Transport</keyword>
<dbReference type="InterPro" id="IPR006668">
    <property type="entry name" value="Mg_transptr_MgtE_intracell_dom"/>
</dbReference>
<keyword evidence="9" id="KW-1003">Cell membrane</keyword>
<evidence type="ECO:0000256" key="5">
    <source>
        <dbReference type="ARBA" id="ARBA00022842"/>
    </source>
</evidence>
<dbReference type="SUPFAM" id="SSF54631">
    <property type="entry name" value="CBS-domain pair"/>
    <property type="match status" value="1"/>
</dbReference>
<keyword evidence="4 9" id="KW-0812">Transmembrane</keyword>
<keyword evidence="6 9" id="KW-1133">Transmembrane helix</keyword>
<dbReference type="SUPFAM" id="SSF161093">
    <property type="entry name" value="MgtE membrane domain-like"/>
    <property type="match status" value="1"/>
</dbReference>
<keyword evidence="8" id="KW-0129">CBS domain</keyword>
<dbReference type="Proteomes" id="UP000600565">
    <property type="component" value="Unassembled WGS sequence"/>
</dbReference>
<dbReference type="RefSeq" id="WP_191702179.1">
    <property type="nucleotide sequence ID" value="NZ_JACSPW010000001.1"/>
</dbReference>
<dbReference type="SMART" id="SM00924">
    <property type="entry name" value="MgtE_N"/>
    <property type="match status" value="1"/>
</dbReference>
<reference evidence="11 12" key="1">
    <citation type="submission" date="2020-08" db="EMBL/GenBank/DDBJ databases">
        <title>A Genomic Blueprint of the Chicken Gut Microbiome.</title>
        <authorList>
            <person name="Gilroy R."/>
            <person name="Ravi A."/>
            <person name="Getino M."/>
            <person name="Pursley I."/>
            <person name="Horton D.L."/>
            <person name="Alikhan N.-F."/>
            <person name="Baker D."/>
            <person name="Gharbi K."/>
            <person name="Hall N."/>
            <person name="Watson M."/>
            <person name="Adriaenssens E.M."/>
            <person name="Foster-Nyarko E."/>
            <person name="Jarju S."/>
            <person name="Secka A."/>
            <person name="Antonio M."/>
            <person name="Oren A."/>
            <person name="Chaudhuri R."/>
            <person name="La Ragione R.M."/>
            <person name="Hildebrand F."/>
            <person name="Pallen M.J."/>
        </authorList>
    </citation>
    <scope>NUCLEOTIDE SEQUENCE [LARGE SCALE GENOMIC DNA]</scope>
    <source>
        <strain evidence="11 12">Sa1YVA6</strain>
    </source>
</reference>
<dbReference type="InterPro" id="IPR038076">
    <property type="entry name" value="MgtE_N_sf"/>
</dbReference>
<name>A0ABR8XHV7_9BACL</name>
<evidence type="ECO:0000256" key="8">
    <source>
        <dbReference type="PROSITE-ProRule" id="PRU00703"/>
    </source>
</evidence>
<dbReference type="PANTHER" id="PTHR43773">
    <property type="entry name" value="MAGNESIUM TRANSPORTER MGTE"/>
    <property type="match status" value="1"/>
</dbReference>
<feature type="domain" description="CBS" evidence="10">
    <location>
        <begin position="208"/>
        <end position="266"/>
    </location>
</feature>
<dbReference type="InterPro" id="IPR000644">
    <property type="entry name" value="CBS_dom"/>
</dbReference>
<evidence type="ECO:0000313" key="11">
    <source>
        <dbReference type="EMBL" id="MBD8031526.1"/>
    </source>
</evidence>
<dbReference type="CDD" id="cd04606">
    <property type="entry name" value="CBS_pair_Mg_transporter"/>
    <property type="match status" value="1"/>
</dbReference>
<comment type="similarity">
    <text evidence="2 9">Belongs to the SLC41A transporter family.</text>
</comment>
<keyword evidence="9" id="KW-0479">Metal-binding</keyword>
<dbReference type="SUPFAM" id="SSF158791">
    <property type="entry name" value="MgtE N-terminal domain-like"/>
    <property type="match status" value="1"/>
</dbReference>
<accession>A0ABR8XHV7</accession>
<comment type="caution">
    <text evidence="9">Lacks conserved residue(s) required for the propagation of feature annotation.</text>
</comment>
<evidence type="ECO:0000256" key="3">
    <source>
        <dbReference type="ARBA" id="ARBA00022448"/>
    </source>
</evidence>
<keyword evidence="5 9" id="KW-0460">Magnesium</keyword>
<dbReference type="InterPro" id="IPR006667">
    <property type="entry name" value="SLC41_membr_dom"/>
</dbReference>
<evidence type="ECO:0000256" key="2">
    <source>
        <dbReference type="ARBA" id="ARBA00009749"/>
    </source>
</evidence>
<organism evidence="11 12">
    <name type="scientific">Solibacillus merdavium</name>
    <dbReference type="NCBI Taxonomy" id="2762218"/>
    <lineage>
        <taxon>Bacteria</taxon>
        <taxon>Bacillati</taxon>
        <taxon>Bacillota</taxon>
        <taxon>Bacilli</taxon>
        <taxon>Bacillales</taxon>
        <taxon>Caryophanaceae</taxon>
        <taxon>Solibacillus</taxon>
    </lineage>
</organism>
<keyword evidence="12" id="KW-1185">Reference proteome</keyword>
<dbReference type="PANTHER" id="PTHR43773:SF1">
    <property type="entry name" value="MAGNESIUM TRANSPORTER MGTE"/>
    <property type="match status" value="1"/>
</dbReference>
<evidence type="ECO:0000256" key="4">
    <source>
        <dbReference type="ARBA" id="ARBA00022692"/>
    </source>
</evidence>
<dbReference type="InterPro" id="IPR036739">
    <property type="entry name" value="SLC41_membr_dom_sf"/>
</dbReference>
<dbReference type="EMBL" id="JACSPW010000001">
    <property type="protein sequence ID" value="MBD8031526.1"/>
    <property type="molecule type" value="Genomic_DNA"/>
</dbReference>
<dbReference type="Pfam" id="PF03448">
    <property type="entry name" value="MgtE_N"/>
    <property type="match status" value="1"/>
</dbReference>
<dbReference type="InterPro" id="IPR046342">
    <property type="entry name" value="CBS_dom_sf"/>
</dbReference>
<feature type="transmembrane region" description="Helical" evidence="9">
    <location>
        <begin position="364"/>
        <end position="385"/>
    </location>
</feature>
<feature type="transmembrane region" description="Helical" evidence="9">
    <location>
        <begin position="392"/>
        <end position="418"/>
    </location>
</feature>
<evidence type="ECO:0000313" key="12">
    <source>
        <dbReference type="Proteomes" id="UP000600565"/>
    </source>
</evidence>
<dbReference type="Gene3D" id="1.25.60.10">
    <property type="entry name" value="MgtE N-terminal domain-like"/>
    <property type="match status" value="1"/>
</dbReference>
<gene>
    <name evidence="11" type="primary">mgtE</name>
    <name evidence="11" type="ORF">H9632_00505</name>
</gene>
<protein>
    <recommendedName>
        <fullName evidence="9">Magnesium transporter MgtE</fullName>
    </recommendedName>
</protein>
<feature type="domain" description="CBS" evidence="10">
    <location>
        <begin position="144"/>
        <end position="207"/>
    </location>
</feature>
<evidence type="ECO:0000256" key="1">
    <source>
        <dbReference type="ARBA" id="ARBA00004141"/>
    </source>
</evidence>
<dbReference type="SMART" id="SM00116">
    <property type="entry name" value="CBS"/>
    <property type="match status" value="2"/>
</dbReference>
<dbReference type="PROSITE" id="PS51371">
    <property type="entry name" value="CBS"/>
    <property type="match status" value="2"/>
</dbReference>
<sequence>MIEEKKNEVQYDEEFLRMLLDEENIEAFREHFLVLHPFDQAKFYEEVGPDIRQVIYRYLSPQEMAIIFESTEIEDDEYENYLNEMDPSYGAAMLGFMYTDNAVDILNELDTEQRENYLDMMDDETVDEINELLGYEEYTAGAIMTTEYVSVLESSTVREAMRVLRQEAQTAETIYYIFVVDSAHRLLGVMTLRELIVAEGDLYIRDIMSDRVLSVKVTDDQENVANLMKDYDFLAIPVINENRELQGIITFDDIIDVIEEEAEDDYSKLAGISDMDDNDAGPIRAAGKRLPWLIILLFLGMLTSGLMGIFEATLDKVALLATFIPLISGTSGNSGTQALAVAIRGIATGDIGGKSKFKLVLRELSTGIIMGLVSGAIVVGIIFFWKGTLIVGLLVGASICCSIVVATLAGSFIPIIMHKLGVDPAVASGPFITTLNDVTSIVIYLGLATTFIGLIL</sequence>
<evidence type="ECO:0000256" key="7">
    <source>
        <dbReference type="ARBA" id="ARBA00023136"/>
    </source>
</evidence>
<evidence type="ECO:0000256" key="9">
    <source>
        <dbReference type="RuleBase" id="RU362011"/>
    </source>
</evidence>